<feature type="domain" description="RZ-type" evidence="8">
    <location>
        <begin position="411"/>
        <end position="485"/>
    </location>
</feature>
<name>A9VDQ7_MONBE</name>
<evidence type="ECO:0000256" key="6">
    <source>
        <dbReference type="ARBA" id="ARBA00022859"/>
    </source>
</evidence>
<evidence type="ECO:0000256" key="3">
    <source>
        <dbReference type="ARBA" id="ARBA00022723"/>
    </source>
</evidence>
<dbReference type="GO" id="GO:0016887">
    <property type="term" value="F:ATP hydrolysis activity"/>
    <property type="evidence" value="ECO:0007669"/>
    <property type="project" value="InterPro"/>
</dbReference>
<proteinExistence type="predicted"/>
<dbReference type="InterPro" id="IPR046439">
    <property type="entry name" value="ZF_RZ_dom"/>
</dbReference>
<feature type="compositionally biased region" description="Basic residues" evidence="7">
    <location>
        <begin position="1121"/>
        <end position="1139"/>
    </location>
</feature>
<dbReference type="GO" id="GO:0002376">
    <property type="term" value="P:immune system process"/>
    <property type="evidence" value="ECO:0007669"/>
    <property type="project" value="UniProtKB-KW"/>
</dbReference>
<dbReference type="GO" id="GO:0005737">
    <property type="term" value="C:cytoplasm"/>
    <property type="evidence" value="ECO:0007669"/>
    <property type="project" value="UniProtKB-SubCell"/>
</dbReference>
<dbReference type="GO" id="GO:0004842">
    <property type="term" value="F:ubiquitin-protein transferase activity"/>
    <property type="evidence" value="ECO:0007669"/>
    <property type="project" value="InterPro"/>
</dbReference>
<accession>A9VDQ7</accession>
<keyword evidence="2" id="KW-0963">Cytoplasm</keyword>
<dbReference type="GO" id="GO:0008270">
    <property type="term" value="F:zinc ion binding"/>
    <property type="evidence" value="ECO:0007669"/>
    <property type="project" value="UniProtKB-KW"/>
</dbReference>
<gene>
    <name evidence="9" type="ORF">MONBRDRAFT_12919</name>
</gene>
<evidence type="ECO:0000256" key="5">
    <source>
        <dbReference type="ARBA" id="ARBA00022833"/>
    </source>
</evidence>
<feature type="region of interest" description="Disordered" evidence="7">
    <location>
        <begin position="1110"/>
        <end position="1139"/>
    </location>
</feature>
<dbReference type="Pfam" id="PF20173">
    <property type="entry name" value="ZnF_RZ-type"/>
    <property type="match status" value="1"/>
</dbReference>
<keyword evidence="3" id="KW-0479">Metal-binding</keyword>
<dbReference type="PROSITE" id="PS51981">
    <property type="entry name" value="ZF_RZ"/>
    <property type="match status" value="1"/>
</dbReference>
<reference evidence="9 10" key="1">
    <citation type="journal article" date="2008" name="Nature">
        <title>The genome of the choanoflagellate Monosiga brevicollis and the origin of metazoans.</title>
        <authorList>
            <consortium name="JGI Sequencing"/>
            <person name="King N."/>
            <person name="Westbrook M.J."/>
            <person name="Young S.L."/>
            <person name="Kuo A."/>
            <person name="Abedin M."/>
            <person name="Chapman J."/>
            <person name="Fairclough S."/>
            <person name="Hellsten U."/>
            <person name="Isogai Y."/>
            <person name="Letunic I."/>
            <person name="Marr M."/>
            <person name="Pincus D."/>
            <person name="Putnam N."/>
            <person name="Rokas A."/>
            <person name="Wright K.J."/>
            <person name="Zuzow R."/>
            <person name="Dirks W."/>
            <person name="Good M."/>
            <person name="Goodstein D."/>
            <person name="Lemons D."/>
            <person name="Li W."/>
            <person name="Lyons J.B."/>
            <person name="Morris A."/>
            <person name="Nichols S."/>
            <person name="Richter D.J."/>
            <person name="Salamov A."/>
            <person name="Bork P."/>
            <person name="Lim W.A."/>
            <person name="Manning G."/>
            <person name="Miller W.T."/>
            <person name="McGinnis W."/>
            <person name="Shapiro H."/>
            <person name="Tjian R."/>
            <person name="Grigoriev I.V."/>
            <person name="Rokhsar D."/>
        </authorList>
    </citation>
    <scope>NUCLEOTIDE SEQUENCE [LARGE SCALE GENOMIC DNA]</scope>
    <source>
        <strain evidence="10">MX1 / ATCC 50154</strain>
    </source>
</reference>
<evidence type="ECO:0000256" key="2">
    <source>
        <dbReference type="ARBA" id="ARBA00022490"/>
    </source>
</evidence>
<keyword evidence="6" id="KW-0391">Immunity</keyword>
<dbReference type="KEGG" id="mbr:MONBRDRAFT_12919"/>
<evidence type="ECO:0000256" key="1">
    <source>
        <dbReference type="ARBA" id="ARBA00004496"/>
    </source>
</evidence>
<dbReference type="EMBL" id="CH991589">
    <property type="protein sequence ID" value="EDQ84344.1"/>
    <property type="molecule type" value="Genomic_DNA"/>
</dbReference>
<keyword evidence="4" id="KW-0863">Zinc-finger</keyword>
<comment type="subcellular location">
    <subcellularLocation>
        <location evidence="1">Cytoplasm</location>
    </subcellularLocation>
</comment>
<dbReference type="Proteomes" id="UP000001357">
    <property type="component" value="Unassembled WGS sequence"/>
</dbReference>
<dbReference type="PANTHER" id="PTHR22605">
    <property type="entry name" value="RZ-TYPE DOMAIN-CONTAINING PROTEIN"/>
    <property type="match status" value="1"/>
</dbReference>
<organism evidence="9 10">
    <name type="scientific">Monosiga brevicollis</name>
    <name type="common">Choanoflagellate</name>
    <dbReference type="NCBI Taxonomy" id="81824"/>
    <lineage>
        <taxon>Eukaryota</taxon>
        <taxon>Choanoflagellata</taxon>
        <taxon>Craspedida</taxon>
        <taxon>Salpingoecidae</taxon>
        <taxon>Monosiga</taxon>
    </lineage>
</organism>
<evidence type="ECO:0000256" key="4">
    <source>
        <dbReference type="ARBA" id="ARBA00022771"/>
    </source>
</evidence>
<dbReference type="RefSeq" id="XP_001750840.1">
    <property type="nucleotide sequence ID" value="XM_001750788.1"/>
</dbReference>
<dbReference type="PANTHER" id="PTHR22605:SF1">
    <property type="entry name" value="RZ-TYPE DOMAIN-CONTAINING PROTEIN"/>
    <property type="match status" value="1"/>
</dbReference>
<keyword evidence="5" id="KW-0862">Zinc</keyword>
<keyword evidence="10" id="KW-1185">Reference proteome</keyword>
<sequence length="1139" mass="126774">MAAFLLSPHGIGFAYAIVAALLDDEHALLRQSSHDEEASALSSRDWLTVPAGRVGAVLAQLLNAEITTDGDDGKAKILACMCELVLSRLRKGPTEAIFDYADEIDDSLSDDDEDAGADEFDDRAAAQFFTRDLAASACKAARHFDEQEIVGQMLSLARVTAFFELALESMEAEDAPDHVALLTASEAKQGINAIIEASRSPLFVDHLLRLKHARHGMAETLLWAQTCADLPRVERRAASADLAIQSIPFDPFLRVPGHNGAVQAVATLQASPDDGAFQALLKDATGPTGNDATNRAGLLLYGALWHQLYVPCLSEGTEARRQRLRVVLGEYREKFTPLQRALLEGRAHFGLPRDQNPYVDMTTPKVDGLRLSWMTFAHAHLASHHLGAVGTWFRSLYLDPASLENSFFPGAGESCFADVLRGLGEAATRYQCDCGYQYLVMNCGGVREERRCPQCPRTLGGNNYHANAGQTRLDAAPVGPDAAEAQKDVRGYPAQLGTQLLRHGVRQLSLQTMRTLDALMHSTLLQAITLLGQGEAVRALMHCPSIEQAHDICAARVRLAWDNLGMLLGELSDEQVFAVMVEAIYRLRDVEVAQLAVLDQVETRMEWERAIEAALGPLWRQPATVPATVLENFRVEAEAHAQEQPLHPLRAVLEMREEVRNNDLTAAAGLLARRVVGPRSMDNFFTWLRATPNLADKHPFLALFEEERQNQLLQHLSLLPDLNNWCQYVCDRYAGLVSREEAEQQTVAEFFAAREPALLEEGSVLCLAMDALRQLLKLGGDIQSHSLSDDGEIRRVCKQLEAVQDIAMDRVSLQLMLPVENASVDHLWTFTLLLTNTHNVTLQRVLALQHQAPRQNYFAFQRAALKSMHTIRHQDLVDMTWHEEFLDLSTSRLEQGGGQQITYFGTLIEENVALNSVDGRSMLDMTTMPRFMYQRDSSQDLTNAFRNVQNRVAQRPLSTDLEQQMERDYELHQRHVDGLLTALGVLMFAVSRGRARGTIGDFLEERRKDAPELEVLQLARFQAIDLCYLQALYEAMEHLLADTLVADLADAYKQTLSDTLAQEEFSEDIDERLPGDLLLEHVHSLFLMLEKLLHQDKEALQAAAAAAHVPQGVAGSVRPPPQRKLKTGRPKRTQRAKRT</sequence>
<dbReference type="AlphaFoldDB" id="A9VDQ7"/>
<evidence type="ECO:0000259" key="8">
    <source>
        <dbReference type="PROSITE" id="PS51981"/>
    </source>
</evidence>
<protein>
    <recommendedName>
        <fullName evidence="8">RZ-type domain-containing protein</fullName>
    </recommendedName>
</protein>
<evidence type="ECO:0000313" key="9">
    <source>
        <dbReference type="EMBL" id="EDQ84344.1"/>
    </source>
</evidence>
<dbReference type="GeneID" id="5896119"/>
<dbReference type="InParanoid" id="A9VDQ7"/>
<evidence type="ECO:0000313" key="10">
    <source>
        <dbReference type="Proteomes" id="UP000001357"/>
    </source>
</evidence>
<dbReference type="STRING" id="81824.A9VDQ7"/>
<evidence type="ECO:0000256" key="7">
    <source>
        <dbReference type="SAM" id="MobiDB-lite"/>
    </source>
</evidence>
<dbReference type="InterPro" id="IPR031248">
    <property type="entry name" value="RNF213"/>
</dbReference>